<keyword evidence="19" id="KW-1185">Reference proteome</keyword>
<evidence type="ECO:0000256" key="5">
    <source>
        <dbReference type="ARBA" id="ARBA00008535"/>
    </source>
</evidence>
<dbReference type="FunFam" id="3.40.50.300:FF:000536">
    <property type="entry name" value="GTPase IMAP family member 8"/>
    <property type="match status" value="1"/>
</dbReference>
<feature type="region of interest" description="Disordered" evidence="16">
    <location>
        <begin position="36"/>
        <end position="58"/>
    </location>
</feature>
<comment type="similarity">
    <text evidence="5">Belongs to the TRAFAC class TrmE-Era-EngA-EngB-Septin-like GTPase superfamily. AIG1/Toc34/Toc159-like paraseptin GTPase family. IAN subfamily.</text>
</comment>
<accession>A0A7J7V426</accession>
<gene>
    <name evidence="18" type="ORF">mMyoMyo1_008535</name>
</gene>
<comment type="function">
    <text evidence="13">Exerts an anti-apoptotic effect in the immune system and is involved in responses to infections.</text>
</comment>
<dbReference type="Proteomes" id="UP000527355">
    <property type="component" value="Unassembled WGS sequence"/>
</dbReference>
<evidence type="ECO:0000259" key="17">
    <source>
        <dbReference type="PROSITE" id="PS51720"/>
    </source>
</evidence>
<sequence>MEQAQGEGSGTVTGQETGPSMVKHLEHENRSPYHVNFRNEGNGSQDCVKEATSQEKGNPNETLNIILVGKSGVGKSATGNTILGKPDFSSRLGAQPVTTTCQNGKNTRAELNIVVWDTPDFRLLSSDKSPVQQYMPLNKSNTVLVLVLQLGRVTDEDKKVMTTLKTIFGKDVRKYMIVVFTRKEDLEGGDIKDYCKNTENKFLRKTIKKCGERVCAFNNKETGQAREDQAIDLLKMAKELIGNHKGNKITKDVQEKQNPKKISKESKR</sequence>
<dbReference type="AlphaFoldDB" id="A0A7J7V426"/>
<evidence type="ECO:0000256" key="1">
    <source>
        <dbReference type="ARBA" id="ARBA00004173"/>
    </source>
</evidence>
<evidence type="ECO:0000256" key="2">
    <source>
        <dbReference type="ARBA" id="ARBA00004240"/>
    </source>
</evidence>
<keyword evidence="12" id="KW-0342">GTP-binding</keyword>
<evidence type="ECO:0000256" key="14">
    <source>
        <dbReference type="ARBA" id="ARBA00073539"/>
    </source>
</evidence>
<evidence type="ECO:0000256" key="16">
    <source>
        <dbReference type="SAM" id="MobiDB-lite"/>
    </source>
</evidence>
<feature type="domain" description="AIG1-type G" evidence="17">
    <location>
        <begin position="60"/>
        <end position="258"/>
    </location>
</feature>
<dbReference type="GO" id="GO:0005794">
    <property type="term" value="C:Golgi apparatus"/>
    <property type="evidence" value="ECO:0007669"/>
    <property type="project" value="UniProtKB-SubCell"/>
</dbReference>
<keyword evidence="10" id="KW-0333">Golgi apparatus</keyword>
<dbReference type="PANTHER" id="PTHR10903:SF73">
    <property type="entry name" value="GTPASE IMAP FAMILY MEMBER 8"/>
    <property type="match status" value="1"/>
</dbReference>
<evidence type="ECO:0000313" key="18">
    <source>
        <dbReference type="EMBL" id="KAF6319798.1"/>
    </source>
</evidence>
<evidence type="ECO:0000256" key="8">
    <source>
        <dbReference type="ARBA" id="ARBA00022741"/>
    </source>
</evidence>
<dbReference type="PANTHER" id="PTHR10903">
    <property type="entry name" value="GTPASE, IMAP FAMILY MEMBER-RELATED"/>
    <property type="match status" value="1"/>
</dbReference>
<dbReference type="EMBL" id="JABWUV010000011">
    <property type="protein sequence ID" value="KAF6319798.1"/>
    <property type="molecule type" value="Genomic_DNA"/>
</dbReference>
<evidence type="ECO:0000256" key="12">
    <source>
        <dbReference type="ARBA" id="ARBA00023134"/>
    </source>
</evidence>
<dbReference type="InterPro" id="IPR006703">
    <property type="entry name" value="G_AIG1"/>
</dbReference>
<evidence type="ECO:0000256" key="11">
    <source>
        <dbReference type="ARBA" id="ARBA00023128"/>
    </source>
</evidence>
<dbReference type="GO" id="GO:0005525">
    <property type="term" value="F:GTP binding"/>
    <property type="evidence" value="ECO:0007669"/>
    <property type="project" value="UniProtKB-KW"/>
</dbReference>
<organism evidence="18 19">
    <name type="scientific">Myotis myotis</name>
    <name type="common">Greater mouse-eared bat</name>
    <name type="synonym">Vespertilio myotis</name>
    <dbReference type="NCBI Taxonomy" id="51298"/>
    <lineage>
        <taxon>Eukaryota</taxon>
        <taxon>Metazoa</taxon>
        <taxon>Chordata</taxon>
        <taxon>Craniata</taxon>
        <taxon>Vertebrata</taxon>
        <taxon>Euteleostomi</taxon>
        <taxon>Mammalia</taxon>
        <taxon>Eutheria</taxon>
        <taxon>Laurasiatheria</taxon>
        <taxon>Chiroptera</taxon>
        <taxon>Yangochiroptera</taxon>
        <taxon>Vespertilionidae</taxon>
        <taxon>Myotis</taxon>
    </lineage>
</organism>
<evidence type="ECO:0000256" key="4">
    <source>
        <dbReference type="ARBA" id="ARBA00004555"/>
    </source>
</evidence>
<keyword evidence="7" id="KW-0677">Repeat</keyword>
<protein>
    <recommendedName>
        <fullName evidence="14">GTPase IMAP family member 8</fullName>
    </recommendedName>
    <alternativeName>
        <fullName evidence="15">Immune-associated nucleotide-binding protein 9</fullName>
    </alternativeName>
</protein>
<feature type="compositionally biased region" description="Basic and acidic residues" evidence="16">
    <location>
        <begin position="249"/>
        <end position="268"/>
    </location>
</feature>
<keyword evidence="9" id="KW-0256">Endoplasmic reticulum</keyword>
<evidence type="ECO:0000313" key="19">
    <source>
        <dbReference type="Proteomes" id="UP000527355"/>
    </source>
</evidence>
<evidence type="ECO:0000256" key="6">
    <source>
        <dbReference type="ARBA" id="ARBA00022490"/>
    </source>
</evidence>
<evidence type="ECO:0000256" key="15">
    <source>
        <dbReference type="ARBA" id="ARBA00077278"/>
    </source>
</evidence>
<dbReference type="GO" id="GO:0005829">
    <property type="term" value="C:cytosol"/>
    <property type="evidence" value="ECO:0007669"/>
    <property type="project" value="UniProtKB-SubCell"/>
</dbReference>
<evidence type="ECO:0000256" key="9">
    <source>
        <dbReference type="ARBA" id="ARBA00022824"/>
    </source>
</evidence>
<evidence type="ECO:0000256" key="3">
    <source>
        <dbReference type="ARBA" id="ARBA00004514"/>
    </source>
</evidence>
<keyword evidence="11" id="KW-0496">Mitochondrion</keyword>
<dbReference type="VEuPathDB" id="HostDB:LOC118666508"/>
<evidence type="ECO:0000256" key="13">
    <source>
        <dbReference type="ARBA" id="ARBA00056809"/>
    </source>
</evidence>
<evidence type="ECO:0000256" key="10">
    <source>
        <dbReference type="ARBA" id="ARBA00023034"/>
    </source>
</evidence>
<evidence type="ECO:0000256" key="7">
    <source>
        <dbReference type="ARBA" id="ARBA00022737"/>
    </source>
</evidence>
<dbReference type="Gene3D" id="3.40.50.300">
    <property type="entry name" value="P-loop containing nucleotide triphosphate hydrolases"/>
    <property type="match status" value="1"/>
</dbReference>
<dbReference type="InterPro" id="IPR045058">
    <property type="entry name" value="GIMA/IAN/Toc"/>
</dbReference>
<comment type="caution">
    <text evidence="18">The sequence shown here is derived from an EMBL/GenBank/DDBJ whole genome shotgun (WGS) entry which is preliminary data.</text>
</comment>
<comment type="subcellular location">
    <subcellularLocation>
        <location evidence="3">Cytoplasm</location>
        <location evidence="3">Cytosol</location>
    </subcellularLocation>
    <subcellularLocation>
        <location evidence="2">Endoplasmic reticulum</location>
    </subcellularLocation>
    <subcellularLocation>
        <location evidence="4">Golgi apparatus</location>
    </subcellularLocation>
    <subcellularLocation>
        <location evidence="1">Mitochondrion</location>
    </subcellularLocation>
</comment>
<dbReference type="Pfam" id="PF04548">
    <property type="entry name" value="AIG1"/>
    <property type="match status" value="1"/>
</dbReference>
<dbReference type="GO" id="GO:0005783">
    <property type="term" value="C:endoplasmic reticulum"/>
    <property type="evidence" value="ECO:0007669"/>
    <property type="project" value="UniProtKB-SubCell"/>
</dbReference>
<dbReference type="InterPro" id="IPR027417">
    <property type="entry name" value="P-loop_NTPase"/>
</dbReference>
<feature type="region of interest" description="Disordered" evidence="16">
    <location>
        <begin position="245"/>
        <end position="268"/>
    </location>
</feature>
<dbReference type="SUPFAM" id="SSF52540">
    <property type="entry name" value="P-loop containing nucleoside triphosphate hydrolases"/>
    <property type="match status" value="1"/>
</dbReference>
<proteinExistence type="inferred from homology"/>
<keyword evidence="8" id="KW-0547">Nucleotide-binding</keyword>
<keyword evidence="6" id="KW-0963">Cytoplasm</keyword>
<reference evidence="18 19" key="1">
    <citation type="journal article" date="2020" name="Nature">
        <title>Six reference-quality genomes reveal evolution of bat adaptations.</title>
        <authorList>
            <person name="Jebb D."/>
            <person name="Huang Z."/>
            <person name="Pippel M."/>
            <person name="Hughes G.M."/>
            <person name="Lavrichenko K."/>
            <person name="Devanna P."/>
            <person name="Winkler S."/>
            <person name="Jermiin L.S."/>
            <person name="Skirmuntt E.C."/>
            <person name="Katzourakis A."/>
            <person name="Burkitt-Gray L."/>
            <person name="Ray D.A."/>
            <person name="Sullivan K.A.M."/>
            <person name="Roscito J.G."/>
            <person name="Kirilenko B.M."/>
            <person name="Davalos L.M."/>
            <person name="Corthals A.P."/>
            <person name="Power M.L."/>
            <person name="Jones G."/>
            <person name="Ransome R.D."/>
            <person name="Dechmann D.K.N."/>
            <person name="Locatelli A.G."/>
            <person name="Puechmaille S.J."/>
            <person name="Fedrigo O."/>
            <person name="Jarvis E.D."/>
            <person name="Hiller M."/>
            <person name="Vernes S.C."/>
            <person name="Myers E.W."/>
            <person name="Teeling E.C."/>
        </authorList>
    </citation>
    <scope>NUCLEOTIDE SEQUENCE [LARGE SCALE GENOMIC DNA]</scope>
    <source>
        <strain evidence="18">MMyoMyo1</strain>
        <tissue evidence="18">Flight muscle</tissue>
    </source>
</reference>
<dbReference type="GO" id="GO:0005739">
    <property type="term" value="C:mitochondrion"/>
    <property type="evidence" value="ECO:0007669"/>
    <property type="project" value="UniProtKB-SubCell"/>
</dbReference>
<name>A0A7J7V426_MYOMY</name>
<dbReference type="PROSITE" id="PS51720">
    <property type="entry name" value="G_AIG1"/>
    <property type="match status" value="1"/>
</dbReference>